<name>A0A212EWV7_DANPL</name>
<accession>A0A212EWV7</accession>
<proteinExistence type="predicted"/>
<protein>
    <submittedName>
        <fullName evidence="1">Uncharacterized protein</fullName>
    </submittedName>
</protein>
<dbReference type="Gene3D" id="3.20.110.10">
    <property type="entry name" value="Glycoside hydrolase 38, N terminal domain"/>
    <property type="match status" value="1"/>
</dbReference>
<dbReference type="InterPro" id="IPR011330">
    <property type="entry name" value="Glyco_hydro/deAcase_b/a-brl"/>
</dbReference>
<dbReference type="SUPFAM" id="SSF88713">
    <property type="entry name" value="Glycoside hydrolase/deacetylase"/>
    <property type="match status" value="1"/>
</dbReference>
<dbReference type="InParanoid" id="A0A212EWV7"/>
<dbReference type="Proteomes" id="UP000007151">
    <property type="component" value="Unassembled WGS sequence"/>
</dbReference>
<dbReference type="GO" id="GO:0016787">
    <property type="term" value="F:hydrolase activity"/>
    <property type="evidence" value="ECO:0007669"/>
    <property type="project" value="UniProtKB-ARBA"/>
</dbReference>
<comment type="caution">
    <text evidence="1">The sequence shown here is derived from an EMBL/GenBank/DDBJ whole genome shotgun (WGS) entry which is preliminary data.</text>
</comment>
<organism evidence="1 2">
    <name type="scientific">Danaus plexippus plexippus</name>
    <dbReference type="NCBI Taxonomy" id="278856"/>
    <lineage>
        <taxon>Eukaryota</taxon>
        <taxon>Metazoa</taxon>
        <taxon>Ecdysozoa</taxon>
        <taxon>Arthropoda</taxon>
        <taxon>Hexapoda</taxon>
        <taxon>Insecta</taxon>
        <taxon>Pterygota</taxon>
        <taxon>Neoptera</taxon>
        <taxon>Endopterygota</taxon>
        <taxon>Lepidoptera</taxon>
        <taxon>Glossata</taxon>
        <taxon>Ditrysia</taxon>
        <taxon>Papilionoidea</taxon>
        <taxon>Nymphalidae</taxon>
        <taxon>Danainae</taxon>
        <taxon>Danaini</taxon>
        <taxon>Danaina</taxon>
        <taxon>Danaus</taxon>
        <taxon>Danaus</taxon>
    </lineage>
</organism>
<dbReference type="KEGG" id="dpl:KGM_212946B"/>
<dbReference type="EMBL" id="AGBW02011898">
    <property type="protein sequence ID" value="OWR45951.1"/>
    <property type="molecule type" value="Genomic_DNA"/>
</dbReference>
<evidence type="ECO:0000313" key="1">
    <source>
        <dbReference type="EMBL" id="OWR45951.1"/>
    </source>
</evidence>
<dbReference type="GO" id="GO:0005975">
    <property type="term" value="P:carbohydrate metabolic process"/>
    <property type="evidence" value="ECO:0007669"/>
    <property type="project" value="InterPro"/>
</dbReference>
<sequence>NMSEAYGTDNVLVTMGEDFQYQDASMWFINLDKLIQ</sequence>
<keyword evidence="2" id="KW-1185">Reference proteome</keyword>
<feature type="non-terminal residue" evidence="1">
    <location>
        <position position="1"/>
    </location>
</feature>
<dbReference type="AlphaFoldDB" id="A0A212EWV7"/>
<dbReference type="InterPro" id="IPR027291">
    <property type="entry name" value="Glyco_hydro_38_N_sf"/>
</dbReference>
<gene>
    <name evidence="1" type="ORF">KGM_212946B</name>
</gene>
<reference evidence="1 2" key="1">
    <citation type="journal article" date="2011" name="Cell">
        <title>The monarch butterfly genome yields insights into long-distance migration.</title>
        <authorList>
            <person name="Zhan S."/>
            <person name="Merlin C."/>
            <person name="Boore J.L."/>
            <person name="Reppert S.M."/>
        </authorList>
    </citation>
    <scope>NUCLEOTIDE SEQUENCE [LARGE SCALE GENOMIC DNA]</scope>
    <source>
        <strain evidence="1">F-2</strain>
    </source>
</reference>
<evidence type="ECO:0000313" key="2">
    <source>
        <dbReference type="Proteomes" id="UP000007151"/>
    </source>
</evidence>